<feature type="compositionally biased region" description="Basic and acidic residues" evidence="2">
    <location>
        <begin position="362"/>
        <end position="385"/>
    </location>
</feature>
<proteinExistence type="predicted"/>
<dbReference type="AlphaFoldDB" id="A0A812V3Z6"/>
<gene>
    <name evidence="3" type="ORF">SNAT2548_LOCUS33878</name>
</gene>
<comment type="caution">
    <text evidence="3">The sequence shown here is derived from an EMBL/GenBank/DDBJ whole genome shotgun (WGS) entry which is preliminary data.</text>
</comment>
<sequence>MPRDEIIRNIRVLDHPEADDEEKSQAAQLLASFAQGGEWIQSEIAEEGGLMPLVALLEGGPESKSKAAFALRCLAKDNDKVGMAIVACGGREGLEALANCKGTDDGKDHALEALKLLPAEFSEPPKKDLDKMRKQIEELDSRTSDRNKGKAAKALGDLAQQGAPTQQAIEAAGALEPLVDLLSWGDHFAKMNAAYALRWLAFNNLRVSWAMVVCGAREPLQKLENAEGADDEVRDGRINAGAALKCLPACSEDDLYQIRMKVQVLRDPNSSENQMSDAAMDLGDLALHGAPTQLAIEAAKALPLLVAMLYESKRQSAAVFALRWLATNNLRVAKAIVACGAREPLTNLLRGDGDAQETLKLLPDDPKKAEPKAEPKVEPKAEPKTSGEFNLKQLKSEMKALETGSKTVQCKAAEQLGSWAAMSDEKRAAINKAGGCEALVALVVYGSEDAKWHAARALRNLANHAEAKENILKADGIAILTPIAKHGKGKAKEAASEALNLLSLLDSEAKPPAEPAATSIPSGAGTRVAMFSARFDGGPIEKKFRQVFKILRDHHYDVLMVAADAGESFGDLTTQYLGRLKREEGTMLAVCTKNYGEMTDSAYSAHKELKFALDYEKFVKVLPLKVEETYPPEPAGGPKHKHDKDFLAQSYILSVFKPCVVYLDCQGKSERDIAAEIANYLQKYPADT</sequence>
<protein>
    <submittedName>
        <fullName evidence="3">Uncharacterized protein</fullName>
    </submittedName>
</protein>
<dbReference type="PANTHER" id="PTHR23315:SF7">
    <property type="entry name" value="U-BOX DOMAIN-CONTAINING PROTEIN 4"/>
    <property type="match status" value="1"/>
</dbReference>
<evidence type="ECO:0000256" key="1">
    <source>
        <dbReference type="PROSITE-ProRule" id="PRU00259"/>
    </source>
</evidence>
<dbReference type="InterPro" id="IPR011989">
    <property type="entry name" value="ARM-like"/>
</dbReference>
<accession>A0A812V3Z6</accession>
<dbReference type="Proteomes" id="UP000604046">
    <property type="component" value="Unassembled WGS sequence"/>
</dbReference>
<evidence type="ECO:0000313" key="3">
    <source>
        <dbReference type="EMBL" id="CAE7595392.1"/>
    </source>
</evidence>
<name>A0A812V3Z6_9DINO</name>
<feature type="repeat" description="ARM" evidence="1">
    <location>
        <begin position="434"/>
        <end position="476"/>
    </location>
</feature>
<dbReference type="Gene3D" id="1.25.10.10">
    <property type="entry name" value="Leucine-rich Repeat Variant"/>
    <property type="match status" value="4"/>
</dbReference>
<dbReference type="SUPFAM" id="SSF48371">
    <property type="entry name" value="ARM repeat"/>
    <property type="match status" value="2"/>
</dbReference>
<evidence type="ECO:0000256" key="2">
    <source>
        <dbReference type="SAM" id="MobiDB-lite"/>
    </source>
</evidence>
<keyword evidence="4" id="KW-1185">Reference proteome</keyword>
<dbReference type="InterPro" id="IPR000225">
    <property type="entry name" value="Armadillo"/>
</dbReference>
<dbReference type="OrthoDB" id="7537227at2759"/>
<feature type="region of interest" description="Disordered" evidence="2">
    <location>
        <begin position="358"/>
        <end position="389"/>
    </location>
</feature>
<dbReference type="SMART" id="SM00185">
    <property type="entry name" value="ARM"/>
    <property type="match status" value="5"/>
</dbReference>
<dbReference type="PANTHER" id="PTHR23315">
    <property type="entry name" value="U BOX DOMAIN-CONTAINING"/>
    <property type="match status" value="1"/>
</dbReference>
<organism evidence="3 4">
    <name type="scientific">Symbiodinium natans</name>
    <dbReference type="NCBI Taxonomy" id="878477"/>
    <lineage>
        <taxon>Eukaryota</taxon>
        <taxon>Sar</taxon>
        <taxon>Alveolata</taxon>
        <taxon>Dinophyceae</taxon>
        <taxon>Suessiales</taxon>
        <taxon>Symbiodiniaceae</taxon>
        <taxon>Symbiodinium</taxon>
    </lineage>
</organism>
<dbReference type="EMBL" id="CAJNDS010002782">
    <property type="protein sequence ID" value="CAE7595392.1"/>
    <property type="molecule type" value="Genomic_DNA"/>
</dbReference>
<dbReference type="PROSITE" id="PS50176">
    <property type="entry name" value="ARM_REPEAT"/>
    <property type="match status" value="1"/>
</dbReference>
<dbReference type="InterPro" id="IPR016024">
    <property type="entry name" value="ARM-type_fold"/>
</dbReference>
<evidence type="ECO:0000313" key="4">
    <source>
        <dbReference type="Proteomes" id="UP000604046"/>
    </source>
</evidence>
<reference evidence="3" key="1">
    <citation type="submission" date="2021-02" db="EMBL/GenBank/DDBJ databases">
        <authorList>
            <person name="Dougan E. K."/>
            <person name="Rhodes N."/>
            <person name="Thang M."/>
            <person name="Chan C."/>
        </authorList>
    </citation>
    <scope>NUCLEOTIDE SEQUENCE</scope>
</reference>